<dbReference type="PANTHER" id="PTHR22791">
    <property type="entry name" value="RING-TYPE DOMAIN-CONTAINING PROTEIN"/>
    <property type="match status" value="1"/>
</dbReference>
<dbReference type="GO" id="GO:0061630">
    <property type="term" value="F:ubiquitin protein ligase activity"/>
    <property type="evidence" value="ECO:0007669"/>
    <property type="project" value="TreeGrafter"/>
</dbReference>
<evidence type="ECO:0000259" key="5">
    <source>
        <dbReference type="PROSITE" id="PS50089"/>
    </source>
</evidence>
<gene>
    <name evidence="6" type="primary">im:7152348</name>
</gene>
<dbReference type="GO" id="GO:0008270">
    <property type="term" value="F:zinc ion binding"/>
    <property type="evidence" value="ECO:0007669"/>
    <property type="project" value="UniProtKB-KW"/>
</dbReference>
<dbReference type="PROSITE" id="PS00518">
    <property type="entry name" value="ZF_RING_1"/>
    <property type="match status" value="1"/>
</dbReference>
<dbReference type="SUPFAM" id="SSF57850">
    <property type="entry name" value="RING/U-box"/>
    <property type="match status" value="1"/>
</dbReference>
<dbReference type="InterPro" id="IPR001841">
    <property type="entry name" value="Znf_RING"/>
</dbReference>
<accession>A0A1A7XHL8</accession>
<protein>
    <recommendedName>
        <fullName evidence="5">RING-type domain-containing protein</fullName>
    </recommendedName>
</protein>
<evidence type="ECO:0000313" key="6">
    <source>
        <dbReference type="EMBL" id="SBP17596.1"/>
    </source>
</evidence>
<dbReference type="Pfam" id="PF13445">
    <property type="entry name" value="zf-RING_UBOX"/>
    <property type="match status" value="1"/>
</dbReference>
<name>A0A1A7XHL8_9TELE</name>
<dbReference type="EMBL" id="HADW01016196">
    <property type="protein sequence ID" value="SBP17596.1"/>
    <property type="molecule type" value="Transcribed_RNA"/>
</dbReference>
<reference evidence="6" key="1">
    <citation type="submission" date="2016-05" db="EMBL/GenBank/DDBJ databases">
        <authorList>
            <person name="Lavstsen T."/>
            <person name="Jespersen J.S."/>
        </authorList>
    </citation>
    <scope>NUCLEOTIDE SEQUENCE</scope>
    <source>
        <tissue evidence="6">Brain</tissue>
    </source>
</reference>
<evidence type="ECO:0000256" key="2">
    <source>
        <dbReference type="ARBA" id="ARBA00022771"/>
    </source>
</evidence>
<proteinExistence type="predicted"/>
<dbReference type="PROSITE" id="PS50089">
    <property type="entry name" value="ZF_RING_2"/>
    <property type="match status" value="1"/>
</dbReference>
<reference evidence="6" key="2">
    <citation type="submission" date="2016-06" db="EMBL/GenBank/DDBJ databases">
        <title>The genome of a short-lived fish provides insights into sex chromosome evolution and the genetic control of aging.</title>
        <authorList>
            <person name="Reichwald K."/>
            <person name="Felder M."/>
            <person name="Petzold A."/>
            <person name="Koch P."/>
            <person name="Groth M."/>
            <person name="Platzer M."/>
        </authorList>
    </citation>
    <scope>NUCLEOTIDE SEQUENCE</scope>
    <source>
        <tissue evidence="6">Brain</tissue>
    </source>
</reference>
<dbReference type="InterPro" id="IPR027370">
    <property type="entry name" value="Znf-RING_euk"/>
</dbReference>
<sequence length="66" mass="7242">MSTNVDLECAVCFNEYSRSSRVPRVLHCNHTFCAPCLEKMSKRQKGIASTLSPALCAAESPAPWTP</sequence>
<dbReference type="SMART" id="SM00184">
    <property type="entry name" value="RING"/>
    <property type="match status" value="1"/>
</dbReference>
<dbReference type="InterPro" id="IPR013083">
    <property type="entry name" value="Znf_RING/FYVE/PHD"/>
</dbReference>
<dbReference type="InterPro" id="IPR017907">
    <property type="entry name" value="Znf_RING_CS"/>
</dbReference>
<keyword evidence="2 4" id="KW-0863">Zinc-finger</keyword>
<dbReference type="GO" id="GO:0016567">
    <property type="term" value="P:protein ubiquitination"/>
    <property type="evidence" value="ECO:0007669"/>
    <property type="project" value="TreeGrafter"/>
</dbReference>
<organism evidence="6">
    <name type="scientific">Iconisemion striatum</name>
    <dbReference type="NCBI Taxonomy" id="60296"/>
    <lineage>
        <taxon>Eukaryota</taxon>
        <taxon>Metazoa</taxon>
        <taxon>Chordata</taxon>
        <taxon>Craniata</taxon>
        <taxon>Vertebrata</taxon>
        <taxon>Euteleostomi</taxon>
        <taxon>Actinopterygii</taxon>
        <taxon>Neopterygii</taxon>
        <taxon>Teleostei</taxon>
        <taxon>Neoteleostei</taxon>
        <taxon>Acanthomorphata</taxon>
        <taxon>Ovalentaria</taxon>
        <taxon>Atherinomorphae</taxon>
        <taxon>Cyprinodontiformes</taxon>
        <taxon>Nothobranchiidae</taxon>
        <taxon>Iconisemion</taxon>
    </lineage>
</organism>
<dbReference type="AlphaFoldDB" id="A0A1A7XHL8"/>
<keyword evidence="1" id="KW-0479">Metal-binding</keyword>
<evidence type="ECO:0000256" key="4">
    <source>
        <dbReference type="PROSITE-ProRule" id="PRU00175"/>
    </source>
</evidence>
<feature type="domain" description="RING-type" evidence="5">
    <location>
        <begin position="9"/>
        <end position="56"/>
    </location>
</feature>
<evidence type="ECO:0000256" key="1">
    <source>
        <dbReference type="ARBA" id="ARBA00022723"/>
    </source>
</evidence>
<evidence type="ECO:0000256" key="3">
    <source>
        <dbReference type="ARBA" id="ARBA00022833"/>
    </source>
</evidence>
<dbReference type="PANTHER" id="PTHR22791:SF31">
    <property type="entry name" value="IM:7152348"/>
    <property type="match status" value="1"/>
</dbReference>
<dbReference type="Gene3D" id="3.30.40.10">
    <property type="entry name" value="Zinc/RING finger domain, C3HC4 (zinc finger)"/>
    <property type="match status" value="1"/>
</dbReference>
<keyword evidence="3" id="KW-0862">Zinc</keyword>
<dbReference type="InterPro" id="IPR051435">
    <property type="entry name" value="RING_finger_E3_ubiq-ligases"/>
</dbReference>